<dbReference type="Proteomes" id="UP001197795">
    <property type="component" value="Unassembled WGS sequence"/>
</dbReference>
<keyword evidence="7" id="KW-0238">DNA-binding</keyword>
<evidence type="ECO:0000313" key="13">
    <source>
        <dbReference type="EMBL" id="MCC2119060.1"/>
    </source>
</evidence>
<feature type="domain" description="Response regulatory" evidence="12">
    <location>
        <begin position="3"/>
        <end position="120"/>
    </location>
</feature>
<comment type="function">
    <text evidence="9">May play the central regulatory role in sporulation. It may be an element of the effector pathway responsible for the activation of sporulation genes in response to nutritional stress. Spo0A may act in concert with spo0H (a sigma factor) to control the expression of some genes that are critical to the sporulation process.</text>
</comment>
<evidence type="ECO:0000256" key="6">
    <source>
        <dbReference type="ARBA" id="ARBA00023015"/>
    </source>
</evidence>
<dbReference type="InterPro" id="IPR041522">
    <property type="entry name" value="CdaR_GGDEF"/>
</dbReference>
<organism evidence="13 14">
    <name type="scientific">Waltera acetigignens</name>
    <dbReference type="NCBI Taxonomy" id="2981769"/>
    <lineage>
        <taxon>Bacteria</taxon>
        <taxon>Bacillati</taxon>
        <taxon>Bacillota</taxon>
        <taxon>Clostridia</taxon>
        <taxon>Lachnospirales</taxon>
        <taxon>Lachnospiraceae</taxon>
        <taxon>Waltera</taxon>
    </lineage>
</organism>
<reference evidence="13 14" key="1">
    <citation type="submission" date="2021-10" db="EMBL/GenBank/DDBJ databases">
        <title>Anaerobic single-cell dispensing facilitates the cultivation of human gut bacteria.</title>
        <authorList>
            <person name="Afrizal A."/>
        </authorList>
    </citation>
    <scope>NUCLEOTIDE SEQUENCE [LARGE SCALE GENOMIC DNA]</scope>
    <source>
        <strain evidence="13 14">CLA-AA-H273</strain>
    </source>
</reference>
<sequence>MLKVFLVEDEFVIREGIKNNIDWKAHGYEFCGEAGDGELAYPMIQKLRPDIVITDIRMPFMDGLELSRLIRKELPDTEIIILSGYQEFEYAKEAIKLGVAQYLSKPINGEELLAELDELSAKIEEKHRAIQIRERYLQEMEENNLRERKKLFQELVTGESTVAELLESAEILGIDLSAPWYNIILFKTQSLRHAQDEYSGSLIRIEQELRGLEDGRTVITFDRNLEGKAFLLKADSEEQLLLLQQEYIEKIKDIMEGYEHVRYFGGIGKPVNRLRELPTSFEQASHAFAHRYLVQDSRILDSGHMTEEAQKEDNFDIKEVNPKQIDRTRIQEFLKQGDREEVVYFVEEFFRDLSNKALQSNIFRQYITMDVYFCVADFLESLQTDTQELETPNQDEKTLQDSDSAIHYITRILQKALAVRDKAASSRYDDVVEQVMKYIDENYADEELSLNLLASHVNFSPNHLSMIFSQQTGQSFIKYLTDYRMNKAKELLRCTGKRSSLISQEVGYKDPHYFSYLFKKTQGMTPTQYRGGTN</sequence>
<keyword evidence="3" id="KW-0963">Cytoplasm</keyword>
<dbReference type="Pfam" id="PF00072">
    <property type="entry name" value="Response_reg"/>
    <property type="match status" value="1"/>
</dbReference>
<comment type="subcellular location">
    <subcellularLocation>
        <location evidence="1">Cytoplasm</location>
    </subcellularLocation>
</comment>
<comment type="caution">
    <text evidence="13">The sequence shown here is derived from an EMBL/GenBank/DDBJ whole genome shotgun (WGS) entry which is preliminary data.</text>
</comment>
<evidence type="ECO:0000256" key="10">
    <source>
        <dbReference type="PROSITE-ProRule" id="PRU00169"/>
    </source>
</evidence>
<keyword evidence="6" id="KW-0805">Transcription regulation</keyword>
<keyword evidence="14" id="KW-1185">Reference proteome</keyword>
<dbReference type="CDD" id="cd17536">
    <property type="entry name" value="REC_YesN-like"/>
    <property type="match status" value="1"/>
</dbReference>
<dbReference type="GO" id="GO:0003700">
    <property type="term" value="F:DNA-binding transcription factor activity"/>
    <property type="evidence" value="ECO:0007669"/>
    <property type="project" value="InterPro"/>
</dbReference>
<evidence type="ECO:0000256" key="5">
    <source>
        <dbReference type="ARBA" id="ARBA00023012"/>
    </source>
</evidence>
<dbReference type="InterPro" id="IPR009057">
    <property type="entry name" value="Homeodomain-like_sf"/>
</dbReference>
<dbReference type="RefSeq" id="WP_227732961.1">
    <property type="nucleotide sequence ID" value="NZ_JAJEPV010000010.1"/>
</dbReference>
<gene>
    <name evidence="13" type="ORF">LKD75_05540</name>
</gene>
<dbReference type="SUPFAM" id="SSF46689">
    <property type="entry name" value="Homeodomain-like"/>
    <property type="match status" value="2"/>
</dbReference>
<dbReference type="Pfam" id="PF12833">
    <property type="entry name" value="HTH_18"/>
    <property type="match status" value="1"/>
</dbReference>
<dbReference type="Gene3D" id="1.10.10.60">
    <property type="entry name" value="Homeodomain-like"/>
    <property type="match status" value="2"/>
</dbReference>
<evidence type="ECO:0000256" key="7">
    <source>
        <dbReference type="ARBA" id="ARBA00023125"/>
    </source>
</evidence>
<dbReference type="GO" id="GO:0043565">
    <property type="term" value="F:sequence-specific DNA binding"/>
    <property type="evidence" value="ECO:0007669"/>
    <property type="project" value="InterPro"/>
</dbReference>
<keyword evidence="8" id="KW-0804">Transcription</keyword>
<dbReference type="InterPro" id="IPR011006">
    <property type="entry name" value="CheY-like_superfamily"/>
</dbReference>
<dbReference type="InterPro" id="IPR051552">
    <property type="entry name" value="HptR"/>
</dbReference>
<name>A0AAE3A1E8_9FIRM</name>
<dbReference type="GO" id="GO:0005737">
    <property type="term" value="C:cytoplasm"/>
    <property type="evidence" value="ECO:0007669"/>
    <property type="project" value="UniProtKB-SubCell"/>
</dbReference>
<evidence type="ECO:0000259" key="12">
    <source>
        <dbReference type="PROSITE" id="PS50110"/>
    </source>
</evidence>
<dbReference type="SUPFAM" id="SSF52172">
    <property type="entry name" value="CheY-like"/>
    <property type="match status" value="1"/>
</dbReference>
<evidence type="ECO:0000256" key="2">
    <source>
        <dbReference type="ARBA" id="ARBA00018672"/>
    </source>
</evidence>
<protein>
    <recommendedName>
        <fullName evidence="2">Stage 0 sporulation protein A homolog</fullName>
    </recommendedName>
</protein>
<evidence type="ECO:0000259" key="11">
    <source>
        <dbReference type="PROSITE" id="PS01124"/>
    </source>
</evidence>
<dbReference type="SMART" id="SM00448">
    <property type="entry name" value="REC"/>
    <property type="match status" value="1"/>
</dbReference>
<proteinExistence type="predicted"/>
<dbReference type="Gene3D" id="3.40.50.2300">
    <property type="match status" value="1"/>
</dbReference>
<dbReference type="PROSITE" id="PS50110">
    <property type="entry name" value="RESPONSE_REGULATORY"/>
    <property type="match status" value="1"/>
</dbReference>
<dbReference type="GO" id="GO:0000160">
    <property type="term" value="P:phosphorelay signal transduction system"/>
    <property type="evidence" value="ECO:0007669"/>
    <property type="project" value="UniProtKB-KW"/>
</dbReference>
<dbReference type="PROSITE" id="PS01124">
    <property type="entry name" value="HTH_ARAC_FAMILY_2"/>
    <property type="match status" value="1"/>
</dbReference>
<dbReference type="Pfam" id="PF17853">
    <property type="entry name" value="GGDEF_2"/>
    <property type="match status" value="1"/>
</dbReference>
<feature type="domain" description="HTH araC/xylS-type" evidence="11">
    <location>
        <begin position="433"/>
        <end position="532"/>
    </location>
</feature>
<dbReference type="PANTHER" id="PTHR42713:SF3">
    <property type="entry name" value="TRANSCRIPTIONAL REGULATORY PROTEIN HPTR"/>
    <property type="match status" value="1"/>
</dbReference>
<keyword evidence="5" id="KW-0902">Two-component regulatory system</keyword>
<dbReference type="InterPro" id="IPR018060">
    <property type="entry name" value="HTH_AraC"/>
</dbReference>
<dbReference type="InterPro" id="IPR001789">
    <property type="entry name" value="Sig_transdc_resp-reg_receiver"/>
</dbReference>
<dbReference type="AlphaFoldDB" id="A0AAE3A1E8"/>
<evidence type="ECO:0000256" key="3">
    <source>
        <dbReference type="ARBA" id="ARBA00022490"/>
    </source>
</evidence>
<evidence type="ECO:0000256" key="9">
    <source>
        <dbReference type="ARBA" id="ARBA00024867"/>
    </source>
</evidence>
<dbReference type="SMART" id="SM00342">
    <property type="entry name" value="HTH_ARAC"/>
    <property type="match status" value="1"/>
</dbReference>
<evidence type="ECO:0000256" key="4">
    <source>
        <dbReference type="ARBA" id="ARBA00022553"/>
    </source>
</evidence>
<dbReference type="EMBL" id="JAJEPV010000010">
    <property type="protein sequence ID" value="MCC2119060.1"/>
    <property type="molecule type" value="Genomic_DNA"/>
</dbReference>
<evidence type="ECO:0000256" key="1">
    <source>
        <dbReference type="ARBA" id="ARBA00004496"/>
    </source>
</evidence>
<feature type="modified residue" description="4-aspartylphosphate" evidence="10">
    <location>
        <position position="55"/>
    </location>
</feature>
<accession>A0AAE3A1E8</accession>
<evidence type="ECO:0000256" key="8">
    <source>
        <dbReference type="ARBA" id="ARBA00023163"/>
    </source>
</evidence>
<keyword evidence="4 10" id="KW-0597">Phosphoprotein</keyword>
<evidence type="ECO:0000313" key="14">
    <source>
        <dbReference type="Proteomes" id="UP001197795"/>
    </source>
</evidence>
<dbReference type="PANTHER" id="PTHR42713">
    <property type="entry name" value="HISTIDINE KINASE-RELATED"/>
    <property type="match status" value="1"/>
</dbReference>